<feature type="binding site" evidence="3">
    <location>
        <position position="325"/>
    </location>
    <ligand>
        <name>Zn(2+)</name>
        <dbReference type="ChEBI" id="CHEBI:29105"/>
        <label>2</label>
    </ligand>
</feature>
<comment type="cofactor">
    <cofactor evidence="3">
        <name>Zn(2+)</name>
        <dbReference type="ChEBI" id="CHEBI:29105"/>
    </cofactor>
    <text evidence="3">Binds 2 Zn(2+) ions.</text>
</comment>
<feature type="binding site" evidence="3">
    <location>
        <position position="47"/>
    </location>
    <ligand>
        <name>Zn(2+)</name>
        <dbReference type="ChEBI" id="CHEBI:29105"/>
        <label>2</label>
    </ligand>
</feature>
<keyword evidence="6" id="KW-1133">Transmembrane helix</keyword>
<keyword evidence="8" id="KW-1185">Reference proteome</keyword>
<dbReference type="CDD" id="cd16012">
    <property type="entry name" value="ALP"/>
    <property type="match status" value="1"/>
</dbReference>
<feature type="binding site" evidence="3">
    <location>
        <position position="148"/>
    </location>
    <ligand>
        <name>Mg(2+)</name>
        <dbReference type="ChEBI" id="CHEBI:18420"/>
    </ligand>
</feature>
<sequence>MSKKLTILLSTIIVGSMLTMSLSNNVKLDTANAAEGEDKNVIMLMADGMSQEAITLARYYKDAQDGKYGNDTLAMDEIASGATHTAWANGPVTDSAPGGTAYATGNKTNDKYVATSTEDKPLATILEGAKLEGKGTGIVMTCEVPHATPADFTAHTNTRSDYKSILSQQISNDLDVVLGGGIGWKHQYGIENDEEFSNLIDEVKGTIKEEGYDLVETNKDMEKSNSNKLWGMFSDADLDYDFDRQADKTSTQPSVSEMTSKAIDVLNKNEKGFFLMVEGSKIDWAAHANNPVGMISDILAFDEAVKEAVEFAKKDGNTVVVVTTDHGNSGITIGTDAEGFSYSQALFEDTVELFSKAKITEETFKSLISGKTDADIVSLAKEYYGIDLTSEELQNIKENNNNINKVLSLRGKIGFTTGGHTGEDVYLGVYAPTTSKKLTGVVDNTEVNKYMQNMIFNEEKLESLTKELFNNIEDLDKSADTKLEKSEDDSAVVLVNEKTGKTLKLYTNTNKYELDGKVSELTTVMPLIKEKLYVSQEVAQLISTIEKVDNSGATNEESTNGGTINSGTSNEESINSVSTNNEITLNKKPSTITKTGALGAGLLTVGGAGLATVGGALLLRKKKDEEKGMEE</sequence>
<keyword evidence="3" id="KW-0460">Magnesium</keyword>
<proteinExistence type="inferred from homology"/>
<dbReference type="RefSeq" id="WP_051483823.1">
    <property type="nucleotide sequence ID" value="NZ_HG917868.1"/>
</dbReference>
<name>W6RYJ8_9CLOT</name>
<accession>W6RYJ8</accession>
<dbReference type="PANTHER" id="PTHR11596">
    <property type="entry name" value="ALKALINE PHOSPHATASE"/>
    <property type="match status" value="1"/>
</dbReference>
<dbReference type="PRINTS" id="PR00113">
    <property type="entry name" value="ALKPHPHTASE"/>
</dbReference>
<comment type="similarity">
    <text evidence="4">Belongs to the alkaline phosphatase family.</text>
</comment>
<feature type="binding site" evidence="3">
    <location>
        <position position="278"/>
    </location>
    <ligand>
        <name>Mg(2+)</name>
        <dbReference type="ChEBI" id="CHEBI:18420"/>
    </ligand>
</feature>
<comment type="cofactor">
    <cofactor evidence="3">
        <name>Mg(2+)</name>
        <dbReference type="ChEBI" id="CHEBI:18420"/>
    </cofactor>
    <text evidence="3">Binds 1 Mg(2+) ion.</text>
</comment>
<dbReference type="AlphaFoldDB" id="W6RYJ8"/>
<feature type="binding site" evidence="3">
    <location>
        <position position="47"/>
    </location>
    <ligand>
        <name>Mg(2+)</name>
        <dbReference type="ChEBI" id="CHEBI:18420"/>
    </ligand>
</feature>
<keyword evidence="3" id="KW-0479">Metal-binding</keyword>
<dbReference type="Gene3D" id="1.10.60.40">
    <property type="match status" value="1"/>
</dbReference>
<evidence type="ECO:0000256" key="3">
    <source>
        <dbReference type="PIRSR" id="PIRSR601952-2"/>
    </source>
</evidence>
<organism evidence="7 8">
    <name type="scientific">Clostridium bornimense</name>
    <dbReference type="NCBI Taxonomy" id="1216932"/>
    <lineage>
        <taxon>Bacteria</taxon>
        <taxon>Bacillati</taxon>
        <taxon>Bacillota</taxon>
        <taxon>Clostridia</taxon>
        <taxon>Eubacteriales</taxon>
        <taxon>Clostridiaceae</taxon>
        <taxon>Clostridium</taxon>
    </lineage>
</organism>
<evidence type="ECO:0000313" key="7">
    <source>
        <dbReference type="EMBL" id="CDM69523.1"/>
    </source>
</evidence>
<feature type="transmembrane region" description="Helical" evidence="6">
    <location>
        <begin position="597"/>
        <end position="619"/>
    </location>
</feature>
<dbReference type="eggNOG" id="COG1785">
    <property type="taxonomic scope" value="Bacteria"/>
</dbReference>
<dbReference type="PATRIC" id="fig|1216932.3.peg.2364"/>
<reference evidence="7 8" key="1">
    <citation type="submission" date="2013-11" db="EMBL/GenBank/DDBJ databases">
        <title>Complete genome sequence of Clostridum sp. M2/40.</title>
        <authorList>
            <person name="Wibberg D."/>
            <person name="Puehler A."/>
            <person name="Schlueter A."/>
        </authorList>
    </citation>
    <scope>NUCLEOTIDE SEQUENCE [LARGE SCALE GENOMIC DNA]</scope>
    <source>
        <strain evidence="8">M2/40</strain>
    </source>
</reference>
<dbReference type="Proteomes" id="UP000019426">
    <property type="component" value="Chromosome M2/40_rep1"/>
</dbReference>
<dbReference type="Pfam" id="PF00245">
    <property type="entry name" value="Alk_phosphatase"/>
    <property type="match status" value="1"/>
</dbReference>
<feature type="region of interest" description="Disordered" evidence="5">
    <location>
        <begin position="552"/>
        <end position="576"/>
    </location>
</feature>
<dbReference type="KEGG" id="clt:CM240_2386"/>
<dbReference type="SUPFAM" id="SSF53649">
    <property type="entry name" value="Alkaline phosphatase-like"/>
    <property type="match status" value="1"/>
</dbReference>
<dbReference type="STRING" id="1216932.CM240_2386"/>
<dbReference type="InterPro" id="IPR001952">
    <property type="entry name" value="Alkaline_phosphatase"/>
</dbReference>
<feature type="binding site" evidence="3">
    <location>
        <position position="283"/>
    </location>
    <ligand>
        <name>Zn(2+)</name>
        <dbReference type="ChEBI" id="CHEBI:29105"/>
        <label>2</label>
    </ligand>
</feature>
<dbReference type="GO" id="GO:0004035">
    <property type="term" value="F:alkaline phosphatase activity"/>
    <property type="evidence" value="ECO:0007669"/>
    <property type="project" value="TreeGrafter"/>
</dbReference>
<evidence type="ECO:0000256" key="6">
    <source>
        <dbReference type="SAM" id="Phobius"/>
    </source>
</evidence>
<feature type="binding site" evidence="3">
    <location>
        <position position="146"/>
    </location>
    <ligand>
        <name>Mg(2+)</name>
        <dbReference type="ChEBI" id="CHEBI:18420"/>
    </ligand>
</feature>
<evidence type="ECO:0000256" key="5">
    <source>
        <dbReference type="SAM" id="MobiDB-lite"/>
    </source>
</evidence>
<evidence type="ECO:0000256" key="1">
    <source>
        <dbReference type="ARBA" id="ARBA00022553"/>
    </source>
</evidence>
<dbReference type="HOGENOM" id="CLU_008539_6_2_9"/>
<protein>
    <submittedName>
        <fullName evidence="7">Alkaline phosphatase homologues</fullName>
    </submittedName>
</protein>
<gene>
    <name evidence="7" type="ORF">CM240_2386</name>
</gene>
<dbReference type="SMART" id="SM00098">
    <property type="entry name" value="alkPPc"/>
    <property type="match status" value="1"/>
</dbReference>
<keyword evidence="6" id="KW-0812">Transmembrane</keyword>
<feature type="binding site" evidence="3">
    <location>
        <position position="287"/>
    </location>
    <ligand>
        <name>Zn(2+)</name>
        <dbReference type="ChEBI" id="CHEBI:29105"/>
        <label>2</label>
    </ligand>
</feature>
<dbReference type="EMBL" id="HG917868">
    <property type="protein sequence ID" value="CDM69523.1"/>
    <property type="molecule type" value="Genomic_DNA"/>
</dbReference>
<keyword evidence="1" id="KW-0597">Phosphoprotein</keyword>
<dbReference type="Gene3D" id="3.40.720.10">
    <property type="entry name" value="Alkaline Phosphatase, subunit A"/>
    <property type="match status" value="1"/>
</dbReference>
<evidence type="ECO:0000256" key="4">
    <source>
        <dbReference type="RuleBase" id="RU003946"/>
    </source>
</evidence>
<dbReference type="OrthoDB" id="9794455at2"/>
<feature type="binding site" evidence="3">
    <location>
        <position position="326"/>
    </location>
    <ligand>
        <name>Zn(2+)</name>
        <dbReference type="ChEBI" id="CHEBI:29105"/>
        <label>2</label>
    </ligand>
</feature>
<dbReference type="InterPro" id="IPR017850">
    <property type="entry name" value="Alkaline_phosphatase_core_sf"/>
</dbReference>
<evidence type="ECO:0000256" key="2">
    <source>
        <dbReference type="PIRSR" id="PIRSR601952-1"/>
    </source>
</evidence>
<dbReference type="PANTHER" id="PTHR11596:SF5">
    <property type="entry name" value="ALKALINE PHOSPHATASE"/>
    <property type="match status" value="1"/>
</dbReference>
<feature type="binding site" evidence="3">
    <location>
        <position position="420"/>
    </location>
    <ligand>
        <name>Zn(2+)</name>
        <dbReference type="ChEBI" id="CHEBI:29105"/>
        <label>2</label>
    </ligand>
</feature>
<keyword evidence="3" id="KW-0862">Zinc</keyword>
<dbReference type="GO" id="GO:0046872">
    <property type="term" value="F:metal ion binding"/>
    <property type="evidence" value="ECO:0007669"/>
    <property type="project" value="UniProtKB-KW"/>
</dbReference>
<feature type="active site" description="Phosphoserine intermediate" evidence="2">
    <location>
        <position position="95"/>
    </location>
</feature>
<evidence type="ECO:0000313" key="8">
    <source>
        <dbReference type="Proteomes" id="UP000019426"/>
    </source>
</evidence>
<keyword evidence="6" id="KW-0472">Membrane</keyword>